<sequence length="331" mass="37009">MKPEFLQDTTDDQGNKQQKIKQEFMQELVAAVNVKINELSLQKNEVVLDTISDSDIEKFVTEYDGKISMPEMFEAVIKSEDYSSVVKEFSSIEKLEILDVNGLVRKMTTAFSTLKEVKAIFNMYTDEDGKFITPFRISLAPHDFPVIDESAMSLDEFKSYKIKQLGKVCTSAIYLGTEVETSKGKEMFSYNLEDQSNLKDLFATATGLACPYHPNSGSSVIYTAEDIVAIYLTLSSHKLYHTTYANALNTYIRDLYDKAEIKKVTYGQEVTGKYKENMDAALAQGELALKALLGDNTTPPEPEEPTDPKIPPEEITPPESGDTNADSNNTL</sequence>
<evidence type="ECO:0000256" key="1">
    <source>
        <dbReference type="SAM" id="MobiDB-lite"/>
    </source>
</evidence>
<dbReference type="EMBL" id="QGQD01000106">
    <property type="protein sequence ID" value="TLC98015.1"/>
    <property type="molecule type" value="Genomic_DNA"/>
</dbReference>
<dbReference type="STRING" id="180332.GCA_000797495_02400"/>
<protein>
    <submittedName>
        <fullName evidence="2">Uncharacterized protein</fullName>
    </submittedName>
</protein>
<feature type="compositionally biased region" description="Polar residues" evidence="1">
    <location>
        <begin position="321"/>
        <end position="331"/>
    </location>
</feature>
<evidence type="ECO:0000313" key="3">
    <source>
        <dbReference type="Proteomes" id="UP000306509"/>
    </source>
</evidence>
<evidence type="ECO:0000313" key="2">
    <source>
        <dbReference type="EMBL" id="TLC98015.1"/>
    </source>
</evidence>
<proteinExistence type="predicted"/>
<dbReference type="Proteomes" id="UP000306509">
    <property type="component" value="Unassembled WGS sequence"/>
</dbReference>
<feature type="region of interest" description="Disordered" evidence="1">
    <location>
        <begin position="291"/>
        <end position="331"/>
    </location>
</feature>
<reference evidence="2 3" key="1">
    <citation type="journal article" date="2019" name="Anaerobe">
        <title>Detection of Robinsoniella peoriensis in multiple bone samples of a trauma patient.</title>
        <authorList>
            <person name="Schrottner P."/>
            <person name="Hartwich K."/>
            <person name="Bunk B."/>
            <person name="Schober I."/>
            <person name="Helbig S."/>
            <person name="Rudolph W.W."/>
            <person name="Gunzer F."/>
        </authorList>
    </citation>
    <scope>NUCLEOTIDE SEQUENCE [LARGE SCALE GENOMIC DNA]</scope>
    <source>
        <strain evidence="2 3">DSM 106044</strain>
    </source>
</reference>
<comment type="caution">
    <text evidence="2">The sequence shown here is derived from an EMBL/GenBank/DDBJ whole genome shotgun (WGS) entry which is preliminary data.</text>
</comment>
<keyword evidence="3" id="KW-1185">Reference proteome</keyword>
<accession>A0A4U8Q8C1</accession>
<organism evidence="2 3">
    <name type="scientific">Robinsoniella peoriensis</name>
    <dbReference type="NCBI Taxonomy" id="180332"/>
    <lineage>
        <taxon>Bacteria</taxon>
        <taxon>Bacillati</taxon>
        <taxon>Bacillota</taxon>
        <taxon>Clostridia</taxon>
        <taxon>Lachnospirales</taxon>
        <taxon>Lachnospiraceae</taxon>
        <taxon>Robinsoniella</taxon>
    </lineage>
</organism>
<name>A0A4U8Q8C1_9FIRM</name>
<dbReference type="AlphaFoldDB" id="A0A4U8Q8C1"/>
<gene>
    <name evidence="2" type="ORF">DSM106044_05179</name>
</gene>